<feature type="non-terminal residue" evidence="1">
    <location>
        <position position="1"/>
    </location>
</feature>
<gene>
    <name evidence="1" type="ORF">EIN_503400</name>
</gene>
<dbReference type="EMBL" id="KB206500">
    <property type="protein sequence ID" value="ELP90274.1"/>
    <property type="molecule type" value="Genomic_DNA"/>
</dbReference>
<dbReference type="GeneID" id="14889248"/>
<proteinExistence type="predicted"/>
<dbReference type="AlphaFoldDB" id="A0A0A1U7G0"/>
<accession>A0A0A1U7G0</accession>
<protein>
    <submittedName>
        <fullName evidence="1">Uncharacterized protein</fullName>
    </submittedName>
</protein>
<dbReference type="KEGG" id="eiv:EIN_503400"/>
<dbReference type="RefSeq" id="XP_004257045.1">
    <property type="nucleotide sequence ID" value="XM_004256997.1"/>
</dbReference>
<feature type="non-terminal residue" evidence="1">
    <location>
        <position position="21"/>
    </location>
</feature>
<sequence length="21" mass="2489">MKYIHSTDFEKDFVSESQIAL</sequence>
<evidence type="ECO:0000313" key="1">
    <source>
        <dbReference type="EMBL" id="ELP90274.1"/>
    </source>
</evidence>
<evidence type="ECO:0000313" key="2">
    <source>
        <dbReference type="Proteomes" id="UP000014680"/>
    </source>
</evidence>
<keyword evidence="2" id="KW-1185">Reference proteome</keyword>
<dbReference type="Proteomes" id="UP000014680">
    <property type="component" value="Unassembled WGS sequence"/>
</dbReference>
<organism evidence="1 2">
    <name type="scientific">Entamoeba invadens IP1</name>
    <dbReference type="NCBI Taxonomy" id="370355"/>
    <lineage>
        <taxon>Eukaryota</taxon>
        <taxon>Amoebozoa</taxon>
        <taxon>Evosea</taxon>
        <taxon>Archamoebae</taxon>
        <taxon>Mastigamoebida</taxon>
        <taxon>Entamoebidae</taxon>
        <taxon>Entamoeba</taxon>
    </lineage>
</organism>
<name>A0A0A1U7G0_ENTIV</name>
<dbReference type="VEuPathDB" id="AmoebaDB:EIN_503400"/>
<reference evidence="1 2" key="1">
    <citation type="submission" date="2012-10" db="EMBL/GenBank/DDBJ databases">
        <authorList>
            <person name="Zafar N."/>
            <person name="Inman J."/>
            <person name="Hall N."/>
            <person name="Lorenzi H."/>
            <person name="Caler E."/>
        </authorList>
    </citation>
    <scope>NUCLEOTIDE SEQUENCE [LARGE SCALE GENOMIC DNA]</scope>
    <source>
        <strain evidence="1 2">IP1</strain>
    </source>
</reference>